<evidence type="ECO:0000313" key="4">
    <source>
        <dbReference type="EMBL" id="CAD8262403.1"/>
    </source>
</evidence>
<evidence type="ECO:0000256" key="2">
    <source>
        <dbReference type="SAM" id="MobiDB-lite"/>
    </source>
</evidence>
<reference evidence="4" key="1">
    <citation type="submission" date="2021-01" db="EMBL/GenBank/DDBJ databases">
        <authorList>
            <person name="Corre E."/>
            <person name="Pelletier E."/>
            <person name="Niang G."/>
            <person name="Scheremetjew M."/>
            <person name="Finn R."/>
            <person name="Kale V."/>
            <person name="Holt S."/>
            <person name="Cochrane G."/>
            <person name="Meng A."/>
            <person name="Brown T."/>
            <person name="Cohen L."/>
        </authorList>
    </citation>
    <scope>NUCLEOTIDE SEQUENCE</scope>
    <source>
        <strain evidence="4">CCMP2078</strain>
    </source>
</reference>
<dbReference type="GO" id="GO:0008017">
    <property type="term" value="F:microtubule binding"/>
    <property type="evidence" value="ECO:0007669"/>
    <property type="project" value="InterPro"/>
</dbReference>
<dbReference type="GO" id="GO:0031514">
    <property type="term" value="C:motile cilium"/>
    <property type="evidence" value="ECO:0007669"/>
    <property type="project" value="InterPro"/>
</dbReference>
<dbReference type="GO" id="GO:0048870">
    <property type="term" value="P:cell motility"/>
    <property type="evidence" value="ECO:0007669"/>
    <property type="project" value="InterPro"/>
</dbReference>
<dbReference type="Pfam" id="PF13851">
    <property type="entry name" value="GAS"/>
    <property type="match status" value="1"/>
</dbReference>
<dbReference type="EMBL" id="HBEA01015602">
    <property type="protein sequence ID" value="CAD8262403.1"/>
    <property type="molecule type" value="Transcribed_RNA"/>
</dbReference>
<dbReference type="PANTHER" id="PTHR31543:SF1">
    <property type="entry name" value="HECT DOMAIN-CONTAINING PROTEIN"/>
    <property type="match status" value="1"/>
</dbReference>
<evidence type="ECO:0000256" key="1">
    <source>
        <dbReference type="SAM" id="Coils"/>
    </source>
</evidence>
<dbReference type="PANTHER" id="PTHR31543">
    <property type="entry name" value="DYNEIN REGULATORY COMPLEX SUBUNIT 4"/>
    <property type="match status" value="1"/>
</dbReference>
<protein>
    <recommendedName>
        <fullName evidence="3">Growth arrest-specific protein 8 domain-containing protein</fullName>
    </recommendedName>
</protein>
<feature type="compositionally biased region" description="Basic and acidic residues" evidence="2">
    <location>
        <begin position="18"/>
        <end position="27"/>
    </location>
</feature>
<feature type="coiled-coil region" evidence="1">
    <location>
        <begin position="189"/>
        <end position="323"/>
    </location>
</feature>
<feature type="compositionally biased region" description="Basic residues" evidence="2">
    <location>
        <begin position="1"/>
        <end position="17"/>
    </location>
</feature>
<gene>
    <name evidence="4" type="ORF">PPYR1160_LOCUS11905</name>
</gene>
<sequence length="480" mass="56878">MGPKKKGGKGGKKKGKKKTAEVEKSPEQIEIDNLREKITKLGNDRLREDRLFNDFQQQREKINYFWIVEKKKLEDKKAELRNKNREVQDLEERQAVEIKIYKQRVKHLLHEFQDEVTLEKTDGERAVKLAQDENRSAELELKADRRALRMELVGVNSSFDDYVKSMRKDQDRKSTMLRKDFERRAAEVNDIYEERMKTLREDLESQRKADLQSIEDQKDAHIERLMKAHERAFSEIKNYYNDITHNNLDLIKSLKEEVSEMKKTQQKEEKKLNEIKAENRRMKEPLRKAEEDVRRLETEVEKYEQEKQELRSVKGSLLTLEDAIGTLKWEHEVVTQRFQQASQERDLLDTKFKSTLHEVRQKSSFRSLLLERRLQALSVEMEEKEAQIYEFLQHTTANDELPQDVTAGSRKDVFQEKEAVEGDLRHELHRIDENYRQLLEAVSRKFAEHGIPMAELGFTPAQTVVGRVDDVRRVSKAERT</sequence>
<dbReference type="GO" id="GO:0031267">
    <property type="term" value="F:small GTPase binding"/>
    <property type="evidence" value="ECO:0007669"/>
    <property type="project" value="InterPro"/>
</dbReference>
<dbReference type="InterPro" id="IPR039308">
    <property type="entry name" value="GAS8"/>
</dbReference>
<keyword evidence="1" id="KW-0175">Coiled coil</keyword>
<organism evidence="4">
    <name type="scientific">Pinguiococcus pyrenoidosus</name>
    <dbReference type="NCBI Taxonomy" id="172671"/>
    <lineage>
        <taxon>Eukaryota</taxon>
        <taxon>Sar</taxon>
        <taxon>Stramenopiles</taxon>
        <taxon>Ochrophyta</taxon>
        <taxon>Pinguiophyceae</taxon>
        <taxon>Pinguiochrysidales</taxon>
        <taxon>Pinguiochrysidaceae</taxon>
        <taxon>Pinguiococcus</taxon>
    </lineage>
</organism>
<dbReference type="AlphaFoldDB" id="A0A7R9UD54"/>
<feature type="region of interest" description="Disordered" evidence="2">
    <location>
        <begin position="1"/>
        <end position="27"/>
    </location>
</feature>
<evidence type="ECO:0000259" key="3">
    <source>
        <dbReference type="Pfam" id="PF13851"/>
    </source>
</evidence>
<name>A0A7R9UD54_9STRA</name>
<dbReference type="InterPro" id="IPR025593">
    <property type="entry name" value="GAS8_dom"/>
</dbReference>
<proteinExistence type="predicted"/>
<accession>A0A7R9UD54</accession>
<dbReference type="GO" id="GO:0005874">
    <property type="term" value="C:microtubule"/>
    <property type="evidence" value="ECO:0007669"/>
    <property type="project" value="TreeGrafter"/>
</dbReference>
<dbReference type="GO" id="GO:0005794">
    <property type="term" value="C:Golgi apparatus"/>
    <property type="evidence" value="ECO:0007669"/>
    <property type="project" value="TreeGrafter"/>
</dbReference>
<feature type="domain" description="Growth arrest-specific protein 8" evidence="3">
    <location>
        <begin position="224"/>
        <end position="418"/>
    </location>
</feature>